<feature type="compositionally biased region" description="Low complexity" evidence="8">
    <location>
        <begin position="14"/>
        <end position="27"/>
    </location>
</feature>
<keyword evidence="5 9" id="KW-1133">Transmembrane helix</keyword>
<dbReference type="GO" id="GO:0005789">
    <property type="term" value="C:endoplasmic reticulum membrane"/>
    <property type="evidence" value="ECO:0007669"/>
    <property type="project" value="UniProtKB-SubCell"/>
</dbReference>
<evidence type="ECO:0000256" key="4">
    <source>
        <dbReference type="ARBA" id="ARBA00022824"/>
    </source>
</evidence>
<reference evidence="11" key="1">
    <citation type="submission" date="2017-01" db="EMBL/GenBank/DDBJ databases">
        <title>Comparative genomics of anhydrobiosis in the tardigrade Hypsibius dujardini.</title>
        <authorList>
            <person name="Yoshida Y."/>
            <person name="Koutsovoulos G."/>
            <person name="Laetsch D."/>
            <person name="Stevens L."/>
            <person name="Kumar S."/>
            <person name="Horikawa D."/>
            <person name="Ishino K."/>
            <person name="Komine S."/>
            <person name="Tomita M."/>
            <person name="Blaxter M."/>
            <person name="Arakawa K."/>
        </authorList>
    </citation>
    <scope>NUCLEOTIDE SEQUENCE [LARGE SCALE GENOMIC DNA]</scope>
    <source>
        <strain evidence="11">Z151</strain>
    </source>
</reference>
<dbReference type="Proteomes" id="UP000192578">
    <property type="component" value="Unassembled WGS sequence"/>
</dbReference>
<evidence type="ECO:0000313" key="11">
    <source>
        <dbReference type="Proteomes" id="UP000192578"/>
    </source>
</evidence>
<comment type="caution">
    <text evidence="10">The sequence shown here is derived from an EMBL/GenBank/DDBJ whole genome shotgun (WGS) entry which is preliminary data.</text>
</comment>
<evidence type="ECO:0000256" key="8">
    <source>
        <dbReference type="SAM" id="MobiDB-lite"/>
    </source>
</evidence>
<dbReference type="HAMAP" id="MF_03230">
    <property type="entry name" value="FITM2"/>
    <property type="match status" value="1"/>
</dbReference>
<evidence type="ECO:0000313" key="10">
    <source>
        <dbReference type="EMBL" id="OWA51452.1"/>
    </source>
</evidence>
<dbReference type="PANTHER" id="PTHR23129:SF0">
    <property type="entry name" value="ACYL-COENZYME A DIPHOSPHATASE FITM2"/>
    <property type="match status" value="1"/>
</dbReference>
<keyword evidence="6" id="KW-0443">Lipid metabolism</keyword>
<gene>
    <name evidence="10" type="ORF">BV898_15933</name>
</gene>
<proteinExistence type="inferred from homology"/>
<feature type="transmembrane region" description="Helical" evidence="9">
    <location>
        <begin position="117"/>
        <end position="139"/>
    </location>
</feature>
<feature type="transmembrane region" description="Helical" evidence="9">
    <location>
        <begin position="198"/>
        <end position="218"/>
    </location>
</feature>
<dbReference type="Pfam" id="PF10261">
    <property type="entry name" value="FIT"/>
    <property type="match status" value="1"/>
</dbReference>
<organism evidence="10 11">
    <name type="scientific">Hypsibius exemplaris</name>
    <name type="common">Freshwater tardigrade</name>
    <dbReference type="NCBI Taxonomy" id="2072580"/>
    <lineage>
        <taxon>Eukaryota</taxon>
        <taxon>Metazoa</taxon>
        <taxon>Ecdysozoa</taxon>
        <taxon>Tardigrada</taxon>
        <taxon>Eutardigrada</taxon>
        <taxon>Parachela</taxon>
        <taxon>Hypsibioidea</taxon>
        <taxon>Hypsibiidae</taxon>
        <taxon>Hypsibius</taxon>
    </lineage>
</organism>
<evidence type="ECO:0000256" key="5">
    <source>
        <dbReference type="ARBA" id="ARBA00022989"/>
    </source>
</evidence>
<dbReference type="GO" id="GO:0019915">
    <property type="term" value="P:lipid storage"/>
    <property type="evidence" value="ECO:0007669"/>
    <property type="project" value="InterPro"/>
</dbReference>
<keyword evidence="7 9" id="KW-0472">Membrane</keyword>
<evidence type="ECO:0000256" key="1">
    <source>
        <dbReference type="ARBA" id="ARBA00004477"/>
    </source>
</evidence>
<dbReference type="GO" id="GO:0010945">
    <property type="term" value="F:coenzyme A diphosphatase activity"/>
    <property type="evidence" value="ECO:0007669"/>
    <property type="project" value="InterPro"/>
</dbReference>
<evidence type="ECO:0000256" key="9">
    <source>
        <dbReference type="SAM" id="Phobius"/>
    </source>
</evidence>
<evidence type="ECO:0000256" key="7">
    <source>
        <dbReference type="ARBA" id="ARBA00023136"/>
    </source>
</evidence>
<protein>
    <submittedName>
        <fullName evidence="10">FIT family protein</fullName>
    </submittedName>
</protein>
<keyword evidence="11" id="KW-1185">Reference proteome</keyword>
<dbReference type="EMBL" id="MTYJ01000228">
    <property type="protein sequence ID" value="OWA51452.1"/>
    <property type="molecule type" value="Genomic_DNA"/>
</dbReference>
<feature type="transmembrane region" description="Helical" evidence="9">
    <location>
        <begin position="253"/>
        <end position="274"/>
    </location>
</feature>
<evidence type="ECO:0000256" key="6">
    <source>
        <dbReference type="ARBA" id="ARBA00023098"/>
    </source>
</evidence>
<dbReference type="InterPro" id="IPR046401">
    <property type="entry name" value="FITM1/2"/>
</dbReference>
<accession>A0A9X6NC83</accession>
<evidence type="ECO:0000256" key="2">
    <source>
        <dbReference type="ARBA" id="ARBA00022692"/>
    </source>
</evidence>
<feature type="transmembrane region" description="Helical" evidence="9">
    <location>
        <begin position="151"/>
        <end position="173"/>
    </location>
</feature>
<keyword evidence="4" id="KW-0256">Endoplasmic reticulum</keyword>
<comment type="subcellular location">
    <subcellularLocation>
        <location evidence="1">Endoplasmic reticulum membrane</location>
        <topology evidence="1">Multi-pass membrane protein</topology>
    </subcellularLocation>
</comment>
<sequence length="324" mass="36838">MSSRTTSYGEFSMPVTTPAPRQRTAAPPKAPKGTMPLENGRGKPDVTPENAPPLIRHFNSLLQWIIFFSKKILKIDPLIKAVCYLGLSVICSSLWILAEPYQEYSFFQKSSFFNQYFVKLSWGWTFWLLLAFFALCGYVEGGGLVREVARNVTRLLVGTVVWYTVTAVFIGGIERSTGKCSRDDIFTRKECLAGGNTWGHFDISGHAFLLVYCSLLILEEARGFFRWETEDIQDGPDVLAADRRFELVVKPRLLVAIHIITVAIAGLAVLWDWMLLITLVYYHSFVQRFLGVALGVLAWYGTYRLWYPRFYPGLPGDVEEEFVQ</sequence>
<feature type="transmembrane region" description="Helical" evidence="9">
    <location>
        <begin position="280"/>
        <end position="300"/>
    </location>
</feature>
<dbReference type="InterPro" id="IPR019388">
    <property type="entry name" value="FIT"/>
</dbReference>
<dbReference type="AlphaFoldDB" id="A0A9X6NC83"/>
<dbReference type="GO" id="GO:0034389">
    <property type="term" value="P:lipid droplet organization"/>
    <property type="evidence" value="ECO:0007669"/>
    <property type="project" value="InterPro"/>
</dbReference>
<keyword evidence="2 9" id="KW-0812">Transmembrane</keyword>
<dbReference type="OrthoDB" id="5579088at2759"/>
<feature type="transmembrane region" description="Helical" evidence="9">
    <location>
        <begin position="78"/>
        <end position="97"/>
    </location>
</feature>
<keyword evidence="3" id="KW-0378">Hydrolase</keyword>
<evidence type="ECO:0000256" key="3">
    <source>
        <dbReference type="ARBA" id="ARBA00022801"/>
    </source>
</evidence>
<dbReference type="GO" id="GO:0008654">
    <property type="term" value="P:phospholipid biosynthetic process"/>
    <property type="evidence" value="ECO:0007669"/>
    <property type="project" value="TreeGrafter"/>
</dbReference>
<dbReference type="PANTHER" id="PTHR23129">
    <property type="entry name" value="ACYL-COENZYME A DIPHOSPHATASE FITM2"/>
    <property type="match status" value="1"/>
</dbReference>
<name>A0A9X6NC83_HYPEX</name>
<feature type="region of interest" description="Disordered" evidence="8">
    <location>
        <begin position="1"/>
        <end position="46"/>
    </location>
</feature>